<dbReference type="CDD" id="cd00038">
    <property type="entry name" value="CAP_ED"/>
    <property type="match status" value="1"/>
</dbReference>
<dbReference type="InterPro" id="IPR000595">
    <property type="entry name" value="cNMP-bd_dom"/>
</dbReference>
<evidence type="ECO:0000313" key="5">
    <source>
        <dbReference type="Proteomes" id="UP000076405"/>
    </source>
</evidence>
<dbReference type="Proteomes" id="UP000076405">
    <property type="component" value="Chromosome"/>
</dbReference>
<evidence type="ECO:0000313" key="2">
    <source>
        <dbReference type="EMBL" id="AMV62318.1"/>
    </source>
</evidence>
<dbReference type="AlphaFoldDB" id="A0AAC9B1M7"/>
<organism evidence="2 5">
    <name type="scientific">Pediococcus damnosus</name>
    <dbReference type="NCBI Taxonomy" id="51663"/>
    <lineage>
        <taxon>Bacteria</taxon>
        <taxon>Bacillati</taxon>
        <taxon>Bacillota</taxon>
        <taxon>Bacilli</taxon>
        <taxon>Lactobacillales</taxon>
        <taxon>Lactobacillaceae</taxon>
        <taxon>Pediococcus</taxon>
    </lineage>
</organism>
<dbReference type="Pfam" id="PF00027">
    <property type="entry name" value="cNMP_binding"/>
    <property type="match status" value="1"/>
</dbReference>
<keyword evidence="4" id="KW-1185">Reference proteome</keyword>
<dbReference type="SUPFAM" id="SSF46785">
    <property type="entry name" value="Winged helix' DNA-binding domain"/>
    <property type="match status" value="1"/>
</dbReference>
<dbReference type="Gene3D" id="2.60.120.10">
    <property type="entry name" value="Jelly Rolls"/>
    <property type="match status" value="1"/>
</dbReference>
<feature type="domain" description="Cyclic nucleotide-binding" evidence="1">
    <location>
        <begin position="19"/>
        <end position="139"/>
    </location>
</feature>
<dbReference type="Gene3D" id="1.10.10.10">
    <property type="entry name" value="Winged helix-like DNA-binding domain superfamily/Winged helix DNA-binding domain"/>
    <property type="match status" value="1"/>
</dbReference>
<dbReference type="RefSeq" id="WP_046871722.1">
    <property type="nucleotide sequence ID" value="NZ_BAAAXI010000019.1"/>
</dbReference>
<gene>
    <name evidence="2" type="ORF">ADU70_0820</name>
    <name evidence="3" type="ORF">ADU72_1901</name>
</gene>
<protein>
    <submittedName>
        <fullName evidence="2">Transcriptional regulator ArcR essential for anaerobic expression of the ADI pathway, Crp/Fnr family</fullName>
    </submittedName>
</protein>
<dbReference type="InterPro" id="IPR018490">
    <property type="entry name" value="cNMP-bd_dom_sf"/>
</dbReference>
<proteinExistence type="predicted"/>
<dbReference type="InterPro" id="IPR036388">
    <property type="entry name" value="WH-like_DNA-bd_sf"/>
</dbReference>
<dbReference type="InterPro" id="IPR036390">
    <property type="entry name" value="WH_DNA-bd_sf"/>
</dbReference>
<reference evidence="4 5" key="1">
    <citation type="journal article" date="2016" name="PLoS ONE">
        <title>The Identification of Novel Diagnostic Marker Genes for the Detection of Beer Spoiling Pediococcus damnosus Strains Using the BlAst Diagnostic Gene findEr.</title>
        <authorList>
            <person name="Behr J."/>
            <person name="Geissler A.J."/>
            <person name="Schmid J."/>
            <person name="Zehe A."/>
            <person name="Vogel R.F."/>
        </authorList>
    </citation>
    <scope>NUCLEOTIDE SEQUENCE [LARGE SCALE GENOMIC DNA]</scope>
    <source>
        <strain evidence="2 5">TMW 2.1533</strain>
        <strain evidence="3 4">TMW 2.1535</strain>
    </source>
</reference>
<evidence type="ECO:0000313" key="3">
    <source>
        <dbReference type="EMBL" id="AMV67822.1"/>
    </source>
</evidence>
<dbReference type="InterPro" id="IPR014710">
    <property type="entry name" value="RmlC-like_jellyroll"/>
</dbReference>
<name>A0AAC9B1M7_9LACO</name>
<dbReference type="SMART" id="SM00100">
    <property type="entry name" value="cNMP"/>
    <property type="match status" value="1"/>
</dbReference>
<evidence type="ECO:0000259" key="1">
    <source>
        <dbReference type="PROSITE" id="PS50042"/>
    </source>
</evidence>
<dbReference type="EMBL" id="CP012275">
    <property type="protein sequence ID" value="AMV62318.1"/>
    <property type="molecule type" value="Genomic_DNA"/>
</dbReference>
<sequence length="224" mass="26131">MIDPRNKGNYERHIAHTHECKVLSKLELAEVFNSMQGKKVRKGQHLFEQYEKRYYTFFLKEGFLKAESVDIYHDSSFMTFICPDMVFPLRGTQTDTSYYYTATALTDAEVVYIPRKLFNKLLCSNNKFQSRILKQFDEAVKENETFLQIRTSSTAKDQVEQNLGLINEWFLDNSRIDDECQIPFPITISDLAKFCGLNRKTTSAAVKGLVDDGKILYKDKYFFV</sequence>
<dbReference type="Proteomes" id="UP000076244">
    <property type="component" value="Chromosome"/>
</dbReference>
<accession>A0AAC9B1M7</accession>
<dbReference type="EMBL" id="CP012288">
    <property type="protein sequence ID" value="AMV67822.1"/>
    <property type="molecule type" value="Genomic_DNA"/>
</dbReference>
<dbReference type="SUPFAM" id="SSF51206">
    <property type="entry name" value="cAMP-binding domain-like"/>
    <property type="match status" value="1"/>
</dbReference>
<evidence type="ECO:0000313" key="4">
    <source>
        <dbReference type="Proteomes" id="UP000076244"/>
    </source>
</evidence>
<dbReference type="KEGG" id="pdm:ADU72_1901"/>
<dbReference type="PROSITE" id="PS50042">
    <property type="entry name" value="CNMP_BINDING_3"/>
    <property type="match status" value="1"/>
</dbReference>